<evidence type="ECO:0000256" key="5">
    <source>
        <dbReference type="PIRSR" id="PIRSR004846-1"/>
    </source>
</evidence>
<dbReference type="FunFam" id="3.40.190.10:FF:000035">
    <property type="entry name" value="Molybdate ABC transporter substrate-binding protein"/>
    <property type="match status" value="1"/>
</dbReference>
<dbReference type="PANTHER" id="PTHR30632:SF0">
    <property type="entry name" value="SULFATE-BINDING PROTEIN"/>
    <property type="match status" value="1"/>
</dbReference>
<dbReference type="NCBIfam" id="TIGR01256">
    <property type="entry name" value="modA"/>
    <property type="match status" value="1"/>
</dbReference>
<feature type="signal peptide" evidence="6">
    <location>
        <begin position="1"/>
        <end position="21"/>
    </location>
</feature>
<evidence type="ECO:0000313" key="8">
    <source>
        <dbReference type="EMBL" id="WYJ95496.1"/>
    </source>
</evidence>
<dbReference type="SUPFAM" id="SSF53850">
    <property type="entry name" value="Periplasmic binding protein-like II"/>
    <property type="match status" value="1"/>
</dbReference>
<reference evidence="8" key="2">
    <citation type="submission" date="2017-05" db="EMBL/GenBank/DDBJ databases">
        <authorList>
            <consortium name="The Broad Institute Genomics Platform"/>
            <consortium name="The Broad Institute Genomic Center for Infectious Diseases"/>
            <person name="Earl A."/>
            <person name="Manson A."/>
            <person name="Schwartman J."/>
            <person name="Gilmore M."/>
            <person name="Abouelleil A."/>
            <person name="Cao P."/>
            <person name="Chapman S."/>
            <person name="Cusick C."/>
            <person name="Shea T."/>
            <person name="Young S."/>
            <person name="Neafsey D."/>
            <person name="Nusbaum C."/>
            <person name="Birren B."/>
        </authorList>
    </citation>
    <scope>NUCLEOTIDE SEQUENCE</scope>
    <source>
        <strain evidence="8">9D6_DIV0238</strain>
    </source>
</reference>
<reference evidence="8" key="3">
    <citation type="submission" date="2024-03" db="EMBL/GenBank/DDBJ databases">
        <title>The Genome Sequence of Enterococcus sp. DIV0238c.</title>
        <authorList>
            <consortium name="The Broad Institute Genomics Platform"/>
            <consortium name="The Broad Institute Microbial Omics Core"/>
            <consortium name="The Broad Institute Genomic Center for Infectious Diseases"/>
            <person name="Earl A."/>
            <person name="Manson A."/>
            <person name="Gilmore M."/>
            <person name="Schwartman J."/>
            <person name="Shea T."/>
            <person name="Abouelleil A."/>
            <person name="Cao P."/>
            <person name="Chapman S."/>
            <person name="Cusick C."/>
            <person name="Young S."/>
            <person name="Neafsey D."/>
            <person name="Nusbaum C."/>
            <person name="Birren B."/>
        </authorList>
    </citation>
    <scope>NUCLEOTIDE SEQUENCE</scope>
    <source>
        <strain evidence="8">9D6_DIV0238</strain>
    </source>
</reference>
<feature type="binding site" evidence="5">
    <location>
        <position position="188"/>
    </location>
    <ligand>
        <name>molybdate</name>
        <dbReference type="ChEBI" id="CHEBI:36264"/>
    </ligand>
</feature>
<dbReference type="PROSITE" id="PS51257">
    <property type="entry name" value="PROKAR_LIPOPROTEIN"/>
    <property type="match status" value="1"/>
</dbReference>
<dbReference type="Gene3D" id="3.40.190.10">
    <property type="entry name" value="Periplasmic binding protein-like II"/>
    <property type="match status" value="2"/>
</dbReference>
<reference evidence="7" key="1">
    <citation type="submission" date="2017-05" db="EMBL/GenBank/DDBJ databases">
        <title>The Genome Sequence of Enterococcus sp. 9D6_DIV0238.</title>
        <authorList>
            <consortium name="The Broad Institute Genomics Platform"/>
            <consortium name="The Broad Institute Genomic Center for Infectious Diseases"/>
            <person name="Earl A."/>
            <person name="Manson A."/>
            <person name="Schwartman J."/>
            <person name="Gilmore M."/>
            <person name="Abouelleil A."/>
            <person name="Cao P."/>
            <person name="Chapman S."/>
            <person name="Cusick C."/>
            <person name="Shea T."/>
            <person name="Young S."/>
            <person name="Neafsey D."/>
            <person name="Nusbaum C."/>
            <person name="Birren B."/>
        </authorList>
    </citation>
    <scope>NUCLEOTIDE SEQUENCE [LARGE SCALE GENOMIC DNA]</scope>
    <source>
        <strain evidence="7">9D6_DIV0238</strain>
    </source>
</reference>
<dbReference type="InterPro" id="IPR005950">
    <property type="entry name" value="ModA"/>
</dbReference>
<comment type="similarity">
    <text evidence="1">Belongs to the bacterial solute-binding protein ModA family.</text>
</comment>
<evidence type="ECO:0000256" key="6">
    <source>
        <dbReference type="SAM" id="SignalP"/>
    </source>
</evidence>
<protein>
    <submittedName>
        <fullName evidence="7">Molybdate ABC transporter, periplasmic molybdate-binding protein</fullName>
    </submittedName>
</protein>
<evidence type="ECO:0000256" key="1">
    <source>
        <dbReference type="ARBA" id="ARBA00009175"/>
    </source>
</evidence>
<dbReference type="EMBL" id="CP147246">
    <property type="protein sequence ID" value="WYJ95496.1"/>
    <property type="molecule type" value="Genomic_DNA"/>
</dbReference>
<feature type="binding site" evidence="5">
    <location>
        <position position="52"/>
    </location>
    <ligand>
        <name>molybdate</name>
        <dbReference type="ChEBI" id="CHEBI:36264"/>
    </ligand>
</feature>
<dbReference type="GO" id="GO:0015689">
    <property type="term" value="P:molybdate ion transport"/>
    <property type="evidence" value="ECO:0007669"/>
    <property type="project" value="InterPro"/>
</dbReference>
<feature type="binding site" evidence="5">
    <location>
        <position position="206"/>
    </location>
    <ligand>
        <name>molybdate</name>
        <dbReference type="ChEBI" id="CHEBI:36264"/>
    </ligand>
</feature>
<dbReference type="PANTHER" id="PTHR30632">
    <property type="entry name" value="MOLYBDATE-BINDING PERIPLASMIC PROTEIN"/>
    <property type="match status" value="1"/>
</dbReference>
<keyword evidence="9" id="KW-1185">Reference proteome</keyword>
<dbReference type="GO" id="GO:0046872">
    <property type="term" value="F:metal ion binding"/>
    <property type="evidence" value="ECO:0007669"/>
    <property type="project" value="UniProtKB-KW"/>
</dbReference>
<evidence type="ECO:0000313" key="7">
    <source>
        <dbReference type="EMBL" id="OUZ34980.1"/>
    </source>
</evidence>
<feature type="binding site" evidence="5">
    <location>
        <position position="161"/>
    </location>
    <ligand>
        <name>molybdate</name>
        <dbReference type="ChEBI" id="CHEBI:36264"/>
    </ligand>
</feature>
<evidence type="ECO:0000313" key="9">
    <source>
        <dbReference type="Proteomes" id="UP000196151"/>
    </source>
</evidence>
<dbReference type="AlphaFoldDB" id="A0A200JE63"/>
<proteinExistence type="inferred from homology"/>
<dbReference type="InterPro" id="IPR050682">
    <property type="entry name" value="ModA/WtpA"/>
</dbReference>
<dbReference type="PIRSF" id="PIRSF004846">
    <property type="entry name" value="ModA"/>
    <property type="match status" value="1"/>
</dbReference>
<dbReference type="EMBL" id="NIBQ01000001">
    <property type="protein sequence ID" value="OUZ34980.1"/>
    <property type="molecule type" value="Genomic_DNA"/>
</dbReference>
<evidence type="ECO:0000256" key="2">
    <source>
        <dbReference type="ARBA" id="ARBA00022505"/>
    </source>
</evidence>
<dbReference type="Proteomes" id="UP000196151">
    <property type="component" value="Chromosome"/>
</dbReference>
<accession>A0A200JE63</accession>
<keyword evidence="3 5" id="KW-0479">Metal-binding</keyword>
<name>A0A200JE63_9ENTE</name>
<dbReference type="OrthoDB" id="9785015at2"/>
<dbReference type="GO" id="GO:0030973">
    <property type="term" value="F:molybdate ion binding"/>
    <property type="evidence" value="ECO:0007669"/>
    <property type="project" value="UniProtKB-ARBA"/>
</dbReference>
<dbReference type="RefSeq" id="WP_087639640.1">
    <property type="nucleotide sequence ID" value="NZ_CP147246.1"/>
</dbReference>
<keyword evidence="4 6" id="KW-0732">Signal</keyword>
<feature type="chain" id="PRO_5039611251" evidence="6">
    <location>
        <begin position="22"/>
        <end position="272"/>
    </location>
</feature>
<dbReference type="Pfam" id="PF13531">
    <property type="entry name" value="SBP_bac_11"/>
    <property type="match status" value="1"/>
</dbReference>
<dbReference type="GO" id="GO:1901359">
    <property type="term" value="F:tungstate binding"/>
    <property type="evidence" value="ECO:0007669"/>
    <property type="project" value="UniProtKB-ARBA"/>
</dbReference>
<feature type="binding site" evidence="5">
    <location>
        <position position="81"/>
    </location>
    <ligand>
        <name>molybdate</name>
        <dbReference type="ChEBI" id="CHEBI:36264"/>
    </ligand>
</feature>
<keyword evidence="2 5" id="KW-0500">Molybdenum</keyword>
<organism evidence="7">
    <name type="scientific">Candidatus Enterococcus dunnyi</name>
    <dbReference type="NCBI Taxonomy" id="1834192"/>
    <lineage>
        <taxon>Bacteria</taxon>
        <taxon>Bacillati</taxon>
        <taxon>Bacillota</taxon>
        <taxon>Bacilli</taxon>
        <taxon>Lactobacillales</taxon>
        <taxon>Enterococcaceae</taxon>
        <taxon>Enterococcus</taxon>
    </lineage>
</organism>
<gene>
    <name evidence="7" type="ORF">A5889_000455</name>
    <name evidence="8" type="ORF">A5889_003044</name>
</gene>
<sequence>MKHLRKSCILGWIFAVCFLLSACTANDTKKTTTANSASQSKEHHLLIAAAASLEEVMENQIIPAYIKEHPMTTIEGNYDSSGKLQTQIEKGLEADIFFSAATKQMAALTEQKLIEEKSVVPLLKNQLVMIVPSASKENWHLFSDLNKAETIAVGDPASVPAGQYAEKGLKATGDWAYVREHASFGTNVTEVLNWVAEGSAQVGLVYATDAASSDKVNVVAVMPDDILNEPIIYPVGIISSSKEKETAESFLTFLQSEEVAKYFEDTGFIINK</sequence>
<evidence type="ECO:0000256" key="3">
    <source>
        <dbReference type="ARBA" id="ARBA00022723"/>
    </source>
</evidence>
<evidence type="ECO:0000256" key="4">
    <source>
        <dbReference type="ARBA" id="ARBA00022729"/>
    </source>
</evidence>